<comment type="subcellular location">
    <subcellularLocation>
        <location evidence="1">Nucleus</location>
    </subcellularLocation>
</comment>
<dbReference type="AlphaFoldDB" id="A0A9P8HWA1"/>
<dbReference type="Proteomes" id="UP000826573">
    <property type="component" value="Unassembled WGS sequence"/>
</dbReference>
<name>A0A9P8HWA1_9HYPO</name>
<dbReference type="InterPro" id="IPR007219">
    <property type="entry name" value="XnlR_reg_dom"/>
</dbReference>
<keyword evidence="5" id="KW-0539">Nucleus</keyword>
<feature type="transmembrane region" description="Helical" evidence="7">
    <location>
        <begin position="483"/>
        <end position="504"/>
    </location>
</feature>
<keyword evidence="3" id="KW-0805">Transcription regulation</keyword>
<accession>A0A9P8HWA1</accession>
<keyword evidence="7" id="KW-0812">Transmembrane</keyword>
<proteinExistence type="predicted"/>
<dbReference type="EMBL" id="JAIMJC010000002">
    <property type="protein sequence ID" value="KAH0531105.1"/>
    <property type="molecule type" value="Genomic_DNA"/>
</dbReference>
<dbReference type="GO" id="GO:0008270">
    <property type="term" value="F:zinc ion binding"/>
    <property type="evidence" value="ECO:0007669"/>
    <property type="project" value="InterPro"/>
</dbReference>
<dbReference type="InterPro" id="IPR050815">
    <property type="entry name" value="TF_fung"/>
</dbReference>
<reference evidence="9 10" key="1">
    <citation type="submission" date="2021-08" db="EMBL/GenBank/DDBJ databases">
        <title>The highly contiguous genome resource for Trichoderma semiorbis FJ059, a fungal antagonistic to plant pathogens.</title>
        <authorList>
            <person name="Liu T."/>
        </authorList>
    </citation>
    <scope>NUCLEOTIDE SEQUENCE [LARGE SCALE GENOMIC DNA]</scope>
    <source>
        <strain evidence="9 10">FJ059</strain>
    </source>
</reference>
<gene>
    <name evidence="9" type="ORF">TsFJ059_005659</name>
</gene>
<dbReference type="SMART" id="SM00066">
    <property type="entry name" value="GAL4"/>
    <property type="match status" value="1"/>
</dbReference>
<organism evidence="9 10">
    <name type="scientific">Trichoderma semiorbis</name>
    <dbReference type="NCBI Taxonomy" id="1491008"/>
    <lineage>
        <taxon>Eukaryota</taxon>
        <taxon>Fungi</taxon>
        <taxon>Dikarya</taxon>
        <taxon>Ascomycota</taxon>
        <taxon>Pezizomycotina</taxon>
        <taxon>Sordariomycetes</taxon>
        <taxon>Hypocreomycetidae</taxon>
        <taxon>Hypocreales</taxon>
        <taxon>Hypocreaceae</taxon>
        <taxon>Trichoderma</taxon>
    </lineage>
</organism>
<dbReference type="InterPro" id="IPR036864">
    <property type="entry name" value="Zn2-C6_fun-type_DNA-bd_sf"/>
</dbReference>
<feature type="compositionally biased region" description="Basic and acidic residues" evidence="6">
    <location>
        <begin position="590"/>
        <end position="601"/>
    </location>
</feature>
<evidence type="ECO:0000259" key="8">
    <source>
        <dbReference type="PROSITE" id="PS50048"/>
    </source>
</evidence>
<dbReference type="GO" id="GO:0000981">
    <property type="term" value="F:DNA-binding transcription factor activity, RNA polymerase II-specific"/>
    <property type="evidence" value="ECO:0007669"/>
    <property type="project" value="InterPro"/>
</dbReference>
<dbReference type="CDD" id="cd00067">
    <property type="entry name" value="GAL4"/>
    <property type="match status" value="1"/>
</dbReference>
<dbReference type="SUPFAM" id="SSF57701">
    <property type="entry name" value="Zn2/Cys6 DNA-binding domain"/>
    <property type="match status" value="1"/>
</dbReference>
<evidence type="ECO:0000256" key="6">
    <source>
        <dbReference type="SAM" id="MobiDB-lite"/>
    </source>
</evidence>
<evidence type="ECO:0000256" key="3">
    <source>
        <dbReference type="ARBA" id="ARBA00023015"/>
    </source>
</evidence>
<feature type="domain" description="Zn(2)-C6 fungal-type" evidence="8">
    <location>
        <begin position="7"/>
        <end position="43"/>
    </location>
</feature>
<feature type="region of interest" description="Disordered" evidence="6">
    <location>
        <begin position="53"/>
        <end position="110"/>
    </location>
</feature>
<dbReference type="Pfam" id="PF04082">
    <property type="entry name" value="Fungal_trans"/>
    <property type="match status" value="1"/>
</dbReference>
<dbReference type="PANTHER" id="PTHR47338">
    <property type="entry name" value="ZN(II)2CYS6 TRANSCRIPTION FACTOR (EUROFUNG)-RELATED"/>
    <property type="match status" value="1"/>
</dbReference>
<comment type="caution">
    <text evidence="9">The sequence shown here is derived from an EMBL/GenBank/DDBJ whole genome shotgun (WGS) entry which is preliminary data.</text>
</comment>
<keyword evidence="4" id="KW-0804">Transcription</keyword>
<evidence type="ECO:0000313" key="9">
    <source>
        <dbReference type="EMBL" id="KAH0531105.1"/>
    </source>
</evidence>
<evidence type="ECO:0000256" key="7">
    <source>
        <dbReference type="SAM" id="Phobius"/>
    </source>
</evidence>
<dbReference type="GO" id="GO:0006351">
    <property type="term" value="P:DNA-templated transcription"/>
    <property type="evidence" value="ECO:0007669"/>
    <property type="project" value="InterPro"/>
</dbReference>
<evidence type="ECO:0000256" key="1">
    <source>
        <dbReference type="ARBA" id="ARBA00004123"/>
    </source>
</evidence>
<dbReference type="Gene3D" id="4.10.240.10">
    <property type="entry name" value="Zn(2)-C6 fungal-type DNA-binding domain"/>
    <property type="match status" value="1"/>
</dbReference>
<keyword evidence="10" id="KW-1185">Reference proteome</keyword>
<dbReference type="GO" id="GO:0003677">
    <property type="term" value="F:DNA binding"/>
    <property type="evidence" value="ECO:0007669"/>
    <property type="project" value="InterPro"/>
</dbReference>
<sequence length="689" mass="77929">MVRTTIACARCRKAKIKCAHNGSPPCQSCIKEGSARVIHSCTLTRPIIKRKKLSAARNETAGSREPSTSILERGSAEHHASPIPRTERTRSPSSNLHTEIGHKERPNSQQKDFVHRVAKAANVFVIQFPELNFLHLPSFLQDLKHLDDHTVDNVDQQESDSHVAKLKGLCFALLGLCAQWCEDQDSAQDYISSARSSLSVADHPDVFTVQTLSVIAMYEWGCGRTYKAWADSGMAIRSAQLLSALPKQRDITELQSEVLNRTFWACFVMDRLVFCGKPQPLALPLHSVDVHWPIGQRDFAFGQTTSRIYPNVEQGKIIDHVKYHDLDRLYTLIVQGYDVWSKILHWIAGGGRRRPSTRQQIVCPWEPGSIWLSLYDELQEWRGRHESSIRFPDTALEVHASLGQAHSFAYLNMIYHLCRLFLGREYIPFLPTPTSQPSGPVDPPLLAQEAPSGWWEERSYELFASSAHITDILRRLDAAATPFFTPFSGFCAFSAATMNAYVLYFPRMNLGRSTTAAADFDADRAYLDRFRTQWAIGARWWTAIETIQRLFERVGRDQTKFIGKTRTDFLALEAIINHSASSFPSEEETDTHMEPQDHLRDLPVTPRSNSVNEGHATLAGSHSISEVMSVRNSTQFQQQIQPQLDTMLYYDGNGNEWNAIWPLWEDQIGVSFAPEHAPWDYAANSASML</sequence>
<keyword evidence="7" id="KW-1133">Transmembrane helix</keyword>
<evidence type="ECO:0000313" key="10">
    <source>
        <dbReference type="Proteomes" id="UP000826573"/>
    </source>
</evidence>
<keyword evidence="7" id="KW-0472">Membrane</keyword>
<evidence type="ECO:0000256" key="2">
    <source>
        <dbReference type="ARBA" id="ARBA00022723"/>
    </source>
</evidence>
<dbReference type="SMART" id="SM00906">
    <property type="entry name" value="Fungal_trans"/>
    <property type="match status" value="1"/>
</dbReference>
<dbReference type="PROSITE" id="PS50048">
    <property type="entry name" value="ZN2_CY6_FUNGAL_2"/>
    <property type="match status" value="1"/>
</dbReference>
<keyword evidence="2" id="KW-0479">Metal-binding</keyword>
<evidence type="ECO:0000256" key="5">
    <source>
        <dbReference type="ARBA" id="ARBA00023242"/>
    </source>
</evidence>
<dbReference type="GO" id="GO:0005634">
    <property type="term" value="C:nucleus"/>
    <property type="evidence" value="ECO:0007669"/>
    <property type="project" value="UniProtKB-SubCell"/>
</dbReference>
<dbReference type="CDD" id="cd12148">
    <property type="entry name" value="fungal_TF_MHR"/>
    <property type="match status" value="1"/>
</dbReference>
<dbReference type="PANTHER" id="PTHR47338:SF19">
    <property type="entry name" value="ZN(II)2CYS6 TRANSCRIPTION FACTOR (EUROFUNG)"/>
    <property type="match status" value="1"/>
</dbReference>
<feature type="region of interest" description="Disordered" evidence="6">
    <location>
        <begin position="582"/>
        <end position="615"/>
    </location>
</feature>
<protein>
    <recommendedName>
        <fullName evidence="8">Zn(2)-C6 fungal-type domain-containing protein</fullName>
    </recommendedName>
</protein>
<dbReference type="Pfam" id="PF00172">
    <property type="entry name" value="Zn_clus"/>
    <property type="match status" value="1"/>
</dbReference>
<evidence type="ECO:0000256" key="4">
    <source>
        <dbReference type="ARBA" id="ARBA00023163"/>
    </source>
</evidence>
<dbReference type="InterPro" id="IPR001138">
    <property type="entry name" value="Zn2Cys6_DnaBD"/>
</dbReference>
<feature type="compositionally biased region" description="Basic and acidic residues" evidence="6">
    <location>
        <begin position="74"/>
        <end position="90"/>
    </location>
</feature>